<dbReference type="EMBL" id="AMKT01000027">
    <property type="protein sequence ID" value="OXG25633.1"/>
    <property type="molecule type" value="Genomic_DNA"/>
</dbReference>
<dbReference type="PANTHER" id="PTHR11839">
    <property type="entry name" value="UDP/ADP-SUGAR PYROPHOSPHATASE"/>
    <property type="match status" value="1"/>
</dbReference>
<dbReference type="PROSITE" id="PS51462">
    <property type="entry name" value="NUDIX"/>
    <property type="match status" value="1"/>
</dbReference>
<dbReference type="FunFam" id="3.90.79.10:FF:000016">
    <property type="entry name" value="ADP-sugar pyrophosphatase isoform X1"/>
    <property type="match status" value="1"/>
</dbReference>
<dbReference type="InterPro" id="IPR020084">
    <property type="entry name" value="NUDIX_hydrolase_CS"/>
</dbReference>
<accession>A0A854QIE2</accession>
<dbReference type="GO" id="GO:0019693">
    <property type="term" value="P:ribose phosphate metabolic process"/>
    <property type="evidence" value="ECO:0007669"/>
    <property type="project" value="TreeGrafter"/>
</dbReference>
<dbReference type="PANTHER" id="PTHR11839:SF1">
    <property type="entry name" value="ADP-SUGAR PYROPHOSPHATASE"/>
    <property type="match status" value="1"/>
</dbReference>
<reference evidence="3 4" key="1">
    <citation type="submission" date="2017-06" db="EMBL/GenBank/DDBJ databases">
        <title>Global population genomics of the pathogenic fungus Cryptococcus neoformans var. grubii.</title>
        <authorList>
            <person name="Cuomo C."/>
            <person name="Litvintseva A."/>
            <person name="Chen Y."/>
            <person name="Young S."/>
            <person name="Zeng Q."/>
            <person name="Chapman S."/>
            <person name="Gujja S."/>
            <person name="Saif S."/>
            <person name="Birren B."/>
        </authorList>
    </citation>
    <scope>NUCLEOTIDE SEQUENCE [LARGE SCALE GENOMIC DNA]</scope>
    <source>
        <strain evidence="3 4">Tu259-1</strain>
    </source>
</reference>
<dbReference type="AlphaFoldDB" id="A0A854QIE2"/>
<dbReference type="InterPro" id="IPR015797">
    <property type="entry name" value="NUDIX_hydrolase-like_dom_sf"/>
</dbReference>
<gene>
    <name evidence="3" type="ORF">C361_01593</name>
</gene>
<dbReference type="OrthoDB" id="10249920at2759"/>
<name>A0A854QIE2_CRYNE</name>
<organism evidence="3 4">
    <name type="scientific">Cryptococcus neoformans Tu259-1</name>
    <dbReference type="NCBI Taxonomy" id="1230072"/>
    <lineage>
        <taxon>Eukaryota</taxon>
        <taxon>Fungi</taxon>
        <taxon>Dikarya</taxon>
        <taxon>Basidiomycota</taxon>
        <taxon>Agaricomycotina</taxon>
        <taxon>Tremellomycetes</taxon>
        <taxon>Tremellales</taxon>
        <taxon>Cryptococcaceae</taxon>
        <taxon>Cryptococcus</taxon>
        <taxon>Cryptococcus neoformans species complex</taxon>
    </lineage>
</organism>
<comment type="caution">
    <text evidence="3">The sequence shown here is derived from an EMBL/GenBank/DDBJ whole genome shotgun (WGS) entry which is preliminary data.</text>
</comment>
<feature type="domain" description="Nudix hydrolase" evidence="2">
    <location>
        <begin position="92"/>
        <end position="236"/>
    </location>
</feature>
<evidence type="ECO:0000313" key="4">
    <source>
        <dbReference type="Proteomes" id="UP000199727"/>
    </source>
</evidence>
<keyword evidence="1" id="KW-0378">Hydrolase</keyword>
<dbReference type="Gene3D" id="3.90.79.10">
    <property type="entry name" value="Nucleoside Triphosphate Pyrophosphohydrolase"/>
    <property type="match status" value="1"/>
</dbReference>
<dbReference type="Proteomes" id="UP000199727">
    <property type="component" value="Unassembled WGS sequence"/>
</dbReference>
<protein>
    <submittedName>
        <fullName evidence="3">ADP-ribose pyrophosphatase</fullName>
    </submittedName>
</protein>
<sequence>MRFCLHQTSRTIKTTLLSQPRAFISHSIIIAQLSRTMVSESKSSQKPENLKTEEYKTDAKWLKLEKINWKDQDGKQRVWEVANRANRPKSGVDSVHILALLFHPHKPVSTVIIEQYRPPVASTVIELPAGLIDEGEDPATAALRELHEETGYGSGKSGQGNATVSHVSHVLAKDPGMSGANMHLVIIDVKLGEHDPDPEQHLDQGEHIAKKVIPLKYLSRHLDDYARRGFMVDTILASLAQGWELAHHFDE</sequence>
<dbReference type="InterPro" id="IPR000086">
    <property type="entry name" value="NUDIX_hydrolase_dom"/>
</dbReference>
<dbReference type="GO" id="GO:0005634">
    <property type="term" value="C:nucleus"/>
    <property type="evidence" value="ECO:0007669"/>
    <property type="project" value="TreeGrafter"/>
</dbReference>
<dbReference type="Pfam" id="PF00293">
    <property type="entry name" value="NUDIX"/>
    <property type="match status" value="1"/>
</dbReference>
<dbReference type="SUPFAM" id="SSF55811">
    <property type="entry name" value="Nudix"/>
    <property type="match status" value="1"/>
</dbReference>
<dbReference type="CDD" id="cd18888">
    <property type="entry name" value="NUDIX_ADPRase_Nudt5"/>
    <property type="match status" value="1"/>
</dbReference>
<proteinExistence type="predicted"/>
<dbReference type="PROSITE" id="PS00893">
    <property type="entry name" value="NUDIX_BOX"/>
    <property type="match status" value="1"/>
</dbReference>
<evidence type="ECO:0000256" key="1">
    <source>
        <dbReference type="ARBA" id="ARBA00022801"/>
    </source>
</evidence>
<dbReference type="GO" id="GO:0006753">
    <property type="term" value="P:nucleoside phosphate metabolic process"/>
    <property type="evidence" value="ECO:0007669"/>
    <property type="project" value="TreeGrafter"/>
</dbReference>
<dbReference type="GO" id="GO:0047631">
    <property type="term" value="F:ADP-ribose diphosphatase activity"/>
    <property type="evidence" value="ECO:0007669"/>
    <property type="project" value="TreeGrafter"/>
</dbReference>
<evidence type="ECO:0000313" key="3">
    <source>
        <dbReference type="EMBL" id="OXG25633.1"/>
    </source>
</evidence>
<evidence type="ECO:0000259" key="2">
    <source>
        <dbReference type="PROSITE" id="PS51462"/>
    </source>
</evidence>